<dbReference type="GO" id="GO:0005737">
    <property type="term" value="C:cytoplasm"/>
    <property type="evidence" value="ECO:0007669"/>
    <property type="project" value="UniProtKB-SubCell"/>
</dbReference>
<dbReference type="GO" id="GO:1990112">
    <property type="term" value="C:RQC complex"/>
    <property type="evidence" value="ECO:0007669"/>
    <property type="project" value="TreeGrafter"/>
</dbReference>
<evidence type="ECO:0000259" key="7">
    <source>
        <dbReference type="Pfam" id="PF11923"/>
    </source>
</evidence>
<keyword evidence="3" id="KW-0963">Cytoplasm</keyword>
<feature type="compositionally biased region" description="Low complexity" evidence="5">
    <location>
        <begin position="600"/>
        <end position="611"/>
    </location>
</feature>
<dbReference type="Proteomes" id="UP000279271">
    <property type="component" value="Unassembled WGS sequence"/>
</dbReference>
<accession>A0A3M7KPD8</accession>
<sequence length="896" mass="95286">TYVLKLARSGEDGEKVFLLIESGARMHTIEGMPVKGDTPSNFTLKLRKHMRTRRVASIRQLGIDRMVQLTFGTGEAAHHLILEFFAQGNVVLTDAQYGILTLLRSHRDDAAGLVIMAAHPYPVHAMSGQRAVVAKASKEKAAHGKLEAVQRDAAARLVALAGEVESSEGTARRIEANAELVEAALASVREALAGGLDWSALGKLVREEATAGNPIAAAIDSLNLDKGQVTLLLPDAGGDDAAAEATGEEEEGTAAGEAGRHGRARRQVAKVTVDLALSAHGNARFYYDARRKHQAKRERTLAASDKAIKAAERKAAAQLKQVHASPVAAIARKPHWFERFHWFISSENYLVVSGRDAQQNELLVKRYMKKGDVYCHADLHGASSTIVKNHRPEVPIPPLTLAQAGAGCVCRSAAWNSKVVTSAWWVHPEQPLVVGFGLLFRVEDSCIAAHLGERAVKSGQDGEEDDAYVAANMRHAPLAPSEPAPGHEGEEEESPRPDPLAAFMDSGLEALPSLGGKGQGGRGGAAATQDLQAQFQRYGLGERPGAGAEVHGAGPDAGLAQGGRQGGRAVRHLSAKERQALKAGTPGAEAGPGQRGGGRASAAAAPAVERGQGASARRGKKVGGKYGDDEDAELARQALQSGGPTKSRRQRKEEHKAKLAAKKTAQNTVTAKPVTADDIARVFDAQFEELAGEEREEEAWEEEREGGSDGHGDGSAIAPGTREGEPEDDAACPEAQTCEPEAGAGVSVHADDGEPEGGQAGNVDDAREVAALLQEENIQLLDEEDRLRLTDLDALTGLPRPDDVLLYALPVCAPYQVLTSYKFKVKMVPGPQKKGKAVRQAMELFQRAADTTSRERDLCRAVPEPEAVITLVGTVKIQAAGTQKLKQAVQQQKKKK</sequence>
<comment type="caution">
    <text evidence="8">The sequence shown here is derived from an EMBL/GenBank/DDBJ whole genome shotgun (WGS) entry which is preliminary data.</text>
</comment>
<feature type="compositionally biased region" description="Acidic residues" evidence="5">
    <location>
        <begin position="237"/>
        <end position="252"/>
    </location>
</feature>
<evidence type="ECO:0000256" key="3">
    <source>
        <dbReference type="ARBA" id="ARBA00022490"/>
    </source>
</evidence>
<evidence type="ECO:0000256" key="2">
    <source>
        <dbReference type="ARBA" id="ARBA00008318"/>
    </source>
</evidence>
<gene>
    <name evidence="8" type="ORF">APUTEX25_000686</name>
</gene>
<evidence type="ECO:0000256" key="4">
    <source>
        <dbReference type="ARBA" id="ARBA00023054"/>
    </source>
</evidence>
<feature type="region of interest" description="Disordered" evidence="5">
    <location>
        <begin position="477"/>
        <end position="503"/>
    </location>
</feature>
<dbReference type="Gene3D" id="2.30.310.10">
    <property type="entry name" value="ibrinogen binding protein from staphylococcus aureus domain"/>
    <property type="match status" value="1"/>
</dbReference>
<feature type="region of interest" description="Disordered" evidence="5">
    <location>
        <begin position="236"/>
        <end position="263"/>
    </location>
</feature>
<dbReference type="Pfam" id="PF05670">
    <property type="entry name" value="NFACT-R_1"/>
    <property type="match status" value="1"/>
</dbReference>
<evidence type="ECO:0000313" key="9">
    <source>
        <dbReference type="Proteomes" id="UP000279271"/>
    </source>
</evidence>
<dbReference type="Pfam" id="PF05833">
    <property type="entry name" value="NFACT_N"/>
    <property type="match status" value="1"/>
</dbReference>
<dbReference type="GO" id="GO:1990116">
    <property type="term" value="P:ribosome-associated ubiquitin-dependent protein catabolic process"/>
    <property type="evidence" value="ECO:0007669"/>
    <property type="project" value="TreeGrafter"/>
</dbReference>
<keyword evidence="4" id="KW-0175">Coiled coil</keyword>
<organism evidence="8 9">
    <name type="scientific">Auxenochlorella protothecoides</name>
    <name type="common">Green microalga</name>
    <name type="synonym">Chlorella protothecoides</name>
    <dbReference type="NCBI Taxonomy" id="3075"/>
    <lineage>
        <taxon>Eukaryota</taxon>
        <taxon>Viridiplantae</taxon>
        <taxon>Chlorophyta</taxon>
        <taxon>core chlorophytes</taxon>
        <taxon>Trebouxiophyceae</taxon>
        <taxon>Chlorellales</taxon>
        <taxon>Chlorellaceae</taxon>
        <taxon>Auxenochlorella</taxon>
    </lineage>
</organism>
<proteinExistence type="inferred from homology"/>
<comment type="similarity">
    <text evidence="2">Belongs to the NEMF family.</text>
</comment>
<evidence type="ECO:0000256" key="5">
    <source>
        <dbReference type="SAM" id="MobiDB-lite"/>
    </source>
</evidence>
<dbReference type="PANTHER" id="PTHR15239:SF6">
    <property type="entry name" value="RIBOSOME QUALITY CONTROL COMPLEX SUBUNIT NEMF"/>
    <property type="match status" value="1"/>
</dbReference>
<evidence type="ECO:0000259" key="6">
    <source>
        <dbReference type="Pfam" id="PF05670"/>
    </source>
</evidence>
<dbReference type="InterPro" id="IPR051608">
    <property type="entry name" value="RQC_Subunit_NEMF"/>
</dbReference>
<feature type="domain" description="NFACT protein C-terminal" evidence="7">
    <location>
        <begin position="788"/>
        <end position="877"/>
    </location>
</feature>
<dbReference type="GO" id="GO:0072344">
    <property type="term" value="P:rescue of stalled ribosome"/>
    <property type="evidence" value="ECO:0007669"/>
    <property type="project" value="TreeGrafter"/>
</dbReference>
<evidence type="ECO:0008006" key="10">
    <source>
        <dbReference type="Google" id="ProtNLM"/>
    </source>
</evidence>
<dbReference type="Pfam" id="PF11923">
    <property type="entry name" value="NFACT-C"/>
    <property type="match status" value="1"/>
</dbReference>
<feature type="compositionally biased region" description="Acidic residues" evidence="5">
    <location>
        <begin position="686"/>
        <end position="704"/>
    </location>
</feature>
<dbReference type="AlphaFoldDB" id="A0A3M7KPD8"/>
<evidence type="ECO:0000256" key="1">
    <source>
        <dbReference type="ARBA" id="ARBA00004496"/>
    </source>
</evidence>
<comment type="subcellular location">
    <subcellularLocation>
        <location evidence="1">Cytoplasm</location>
    </subcellularLocation>
</comment>
<dbReference type="InterPro" id="IPR021846">
    <property type="entry name" value="NFACT-C"/>
</dbReference>
<feature type="non-terminal residue" evidence="8">
    <location>
        <position position="1"/>
    </location>
</feature>
<dbReference type="PANTHER" id="PTHR15239">
    <property type="entry name" value="NUCLEAR EXPORT MEDIATOR FACTOR NEMF"/>
    <property type="match status" value="1"/>
</dbReference>
<dbReference type="EMBL" id="QOKY01000206">
    <property type="protein sequence ID" value="RMZ52411.1"/>
    <property type="molecule type" value="Genomic_DNA"/>
</dbReference>
<feature type="domain" description="NFACT RNA-binding" evidence="6">
    <location>
        <begin position="340"/>
        <end position="430"/>
    </location>
</feature>
<protein>
    <recommendedName>
        <fullName evidence="10">NFACT RNA-binding domain-containing protein</fullName>
    </recommendedName>
</protein>
<dbReference type="InterPro" id="IPR008532">
    <property type="entry name" value="NFACT_RNA-bd"/>
</dbReference>
<feature type="region of interest" description="Disordered" evidence="5">
    <location>
        <begin position="542"/>
        <end position="762"/>
    </location>
</feature>
<name>A0A3M7KPD8_AUXPR</name>
<dbReference type="GO" id="GO:0043023">
    <property type="term" value="F:ribosomal large subunit binding"/>
    <property type="evidence" value="ECO:0007669"/>
    <property type="project" value="TreeGrafter"/>
</dbReference>
<evidence type="ECO:0000313" key="8">
    <source>
        <dbReference type="EMBL" id="RMZ52411.1"/>
    </source>
</evidence>
<reference evidence="9" key="1">
    <citation type="journal article" date="2018" name="Algal Res.">
        <title>Characterization of plant carbon substrate utilization by Auxenochlorella protothecoides.</title>
        <authorList>
            <person name="Vogler B.W."/>
            <person name="Starkenburg S.R."/>
            <person name="Sudasinghe N."/>
            <person name="Schambach J.Y."/>
            <person name="Rollin J.A."/>
            <person name="Pattathil S."/>
            <person name="Barry A.N."/>
        </authorList>
    </citation>
    <scope>NUCLEOTIDE SEQUENCE [LARGE SCALE GENOMIC DNA]</scope>
    <source>
        <strain evidence="9">UTEX 25</strain>
    </source>
</reference>
<dbReference type="GO" id="GO:0000049">
    <property type="term" value="F:tRNA binding"/>
    <property type="evidence" value="ECO:0007669"/>
    <property type="project" value="TreeGrafter"/>
</dbReference>